<sequence length="498" mass="54867">MPGLADPSLFPAGTEEAAAEGRQPPNRPRLRPSIDADAPGGTTAAARSGPGTTGSSSTGRTPPAARRVPEPLLPGGRPQRPNWRQNARAYDAAIQAADGRRDRVEAARNDVLRVSPIETTEPFDPVGIRVGSFVLRPAFDSVLGYDDNPLRVATGRRPSLFQRFGGAMLLRSDWSRHALDADIRGSYTKYDDVSGNNRPELDARLRGRVDITERTRTELEGRYLLTTESAGDPDAPTGAVRPPPVITIGGTAGLVHSWNRLEVALRGAFDRTTYDNAKLRNGSILDRSDRNYDQPAATLRVGYDIRPGLRPFVEGRIDSRNFEREVDTSGYIRQSDGQQIRAGTSFEVTRTLTGEAATGWIVRRYEDPRLPDISGLLIDGSLVWTASGLTTVRFIAITSIDETSYEDTTGVLRRDLGLSVDHAFRRWLIGTARFGWGFDDYGQSGRRDDRFTMSGLITAKLSRDLWLTGEVRQERLSSNEPSNDYTANIMLVGLRLQR</sequence>
<gene>
    <name evidence="2" type="ORF">BV133_2126</name>
</gene>
<feature type="region of interest" description="Disordered" evidence="1">
    <location>
        <begin position="1"/>
        <end position="84"/>
    </location>
</feature>
<dbReference type="PATRIC" id="fig|1079.8.peg.2186"/>
<organism evidence="2">
    <name type="scientific">Blastochloris viridis</name>
    <name type="common">Rhodopseudomonas viridis</name>
    <dbReference type="NCBI Taxonomy" id="1079"/>
    <lineage>
        <taxon>Bacteria</taxon>
        <taxon>Pseudomonadati</taxon>
        <taxon>Pseudomonadota</taxon>
        <taxon>Alphaproteobacteria</taxon>
        <taxon>Hyphomicrobiales</taxon>
        <taxon>Blastochloridaceae</taxon>
        <taxon>Blastochloris</taxon>
    </lineage>
</organism>
<dbReference type="AlphaFoldDB" id="A0A182D2P4"/>
<name>A0A182D2P4_BLAVI</name>
<feature type="compositionally biased region" description="Low complexity" evidence="1">
    <location>
        <begin position="35"/>
        <end position="64"/>
    </location>
</feature>
<dbReference type="EMBL" id="AP014854">
    <property type="protein sequence ID" value="BAR99719.1"/>
    <property type="molecule type" value="Genomic_DNA"/>
</dbReference>
<accession>A0A182D2P4</accession>
<dbReference type="InterPro" id="IPR018759">
    <property type="entry name" value="BBP2_2"/>
</dbReference>
<evidence type="ECO:0000256" key="1">
    <source>
        <dbReference type="SAM" id="MobiDB-lite"/>
    </source>
</evidence>
<reference evidence="2" key="1">
    <citation type="journal article" date="2015" name="Genome Announc.">
        <title>Complete Genome Sequence of the Bacteriochlorophyll b-Producing Photosynthetic Bacterium Blastochloris viridis.</title>
        <authorList>
            <person name="Tsukatani Y."/>
            <person name="Hirose Y."/>
            <person name="Harada J."/>
            <person name="Misawa N."/>
            <person name="Mori K."/>
            <person name="Inoue K."/>
            <person name="Tamiaki H."/>
        </authorList>
    </citation>
    <scope>NUCLEOTIDE SEQUENCE [LARGE SCALE GENOMIC DNA]</scope>
    <source>
        <strain evidence="2">DSM 133</strain>
    </source>
</reference>
<proteinExistence type="predicted"/>
<dbReference type="Pfam" id="PF10082">
    <property type="entry name" value="BBP2_2"/>
    <property type="match status" value="1"/>
</dbReference>
<protein>
    <submittedName>
        <fullName evidence="2">Outer membrane protein/protective antigen OMA87</fullName>
    </submittedName>
</protein>
<evidence type="ECO:0000313" key="2">
    <source>
        <dbReference type="EMBL" id="BAR99719.1"/>
    </source>
</evidence>